<dbReference type="OrthoDB" id="21342at2"/>
<dbReference type="InterPro" id="IPR050508">
    <property type="entry name" value="Methyltransf_Superfamily"/>
</dbReference>
<keyword evidence="3" id="KW-1185">Reference proteome</keyword>
<dbReference type="PANTHER" id="PTHR42912:SF80">
    <property type="entry name" value="METHYLTRANSFERASE DOMAIN-CONTAINING PROTEIN"/>
    <property type="match status" value="1"/>
</dbReference>
<dbReference type="Pfam" id="PF08241">
    <property type="entry name" value="Methyltransf_11"/>
    <property type="match status" value="1"/>
</dbReference>
<dbReference type="EMBL" id="NPKH01000023">
    <property type="protein sequence ID" value="PAP94406.1"/>
    <property type="molecule type" value="Genomic_DNA"/>
</dbReference>
<sequence length="262" mass="29527">MTAHANYSLRDEIRDYWSDRAETFDLQVGHEIFSERERVAWHALISRHLGPGAGRAALDLACGTGVISHLMHDLAFVVTGLDWSEAMLAKARAKAQKRGADIRFILRDAERTLEDRASYDVIVTRHLVWTLVDPKTAFAEWFSLLKPGGKLLIIDGDFVSRNWAMGLRELWEKLTAGKSRVSDNDGASMARRHQSILARIYFSGGARAEEIARLLAEAGLEQPVVDWKLGAIHRAQSRQMSWPKALERVTQHRFAICATKPQ</sequence>
<protein>
    <submittedName>
        <fullName evidence="2">SAM-dependent methyltransferase</fullName>
    </submittedName>
</protein>
<name>A0A271KFD0_9HYPH</name>
<dbReference type="GO" id="GO:0008168">
    <property type="term" value="F:methyltransferase activity"/>
    <property type="evidence" value="ECO:0007669"/>
    <property type="project" value="UniProtKB-KW"/>
</dbReference>
<dbReference type="InterPro" id="IPR013216">
    <property type="entry name" value="Methyltransf_11"/>
</dbReference>
<dbReference type="GO" id="GO:0032259">
    <property type="term" value="P:methylation"/>
    <property type="evidence" value="ECO:0007669"/>
    <property type="project" value="UniProtKB-KW"/>
</dbReference>
<evidence type="ECO:0000259" key="1">
    <source>
        <dbReference type="Pfam" id="PF08241"/>
    </source>
</evidence>
<proteinExistence type="predicted"/>
<gene>
    <name evidence="2" type="ORF">CIT31_19210</name>
</gene>
<accession>A0A271KFD0</accession>
<dbReference type="CDD" id="cd02440">
    <property type="entry name" value="AdoMet_MTases"/>
    <property type="match status" value="1"/>
</dbReference>
<organism evidence="2 3">
    <name type="scientific">Mesorhizobium wenxiniae</name>
    <dbReference type="NCBI Taxonomy" id="2014805"/>
    <lineage>
        <taxon>Bacteria</taxon>
        <taxon>Pseudomonadati</taxon>
        <taxon>Pseudomonadota</taxon>
        <taxon>Alphaproteobacteria</taxon>
        <taxon>Hyphomicrobiales</taxon>
        <taxon>Phyllobacteriaceae</taxon>
        <taxon>Mesorhizobium</taxon>
    </lineage>
</organism>
<dbReference type="Gene3D" id="3.40.50.150">
    <property type="entry name" value="Vaccinia Virus protein VP39"/>
    <property type="match status" value="1"/>
</dbReference>
<keyword evidence="2" id="KW-0808">Transferase</keyword>
<dbReference type="RefSeq" id="WP_095519880.1">
    <property type="nucleotide sequence ID" value="NZ_NPKH01000023.1"/>
</dbReference>
<reference evidence="2 3" key="1">
    <citation type="submission" date="2017-08" db="EMBL/GenBank/DDBJ databases">
        <title>Mesorhizobium wenxinae sp. nov., a novel rhizobial species isolated from root nodules of chickpea (Cicer arietinum L.).</title>
        <authorList>
            <person name="Zhang J."/>
        </authorList>
    </citation>
    <scope>NUCLEOTIDE SEQUENCE [LARGE SCALE GENOMIC DNA]</scope>
    <source>
        <strain evidence="3">WYCCWR 10019</strain>
    </source>
</reference>
<dbReference type="SUPFAM" id="SSF53335">
    <property type="entry name" value="S-adenosyl-L-methionine-dependent methyltransferases"/>
    <property type="match status" value="1"/>
</dbReference>
<dbReference type="InterPro" id="IPR029063">
    <property type="entry name" value="SAM-dependent_MTases_sf"/>
</dbReference>
<feature type="domain" description="Methyltransferase type 11" evidence="1">
    <location>
        <begin position="58"/>
        <end position="153"/>
    </location>
</feature>
<evidence type="ECO:0000313" key="3">
    <source>
        <dbReference type="Proteomes" id="UP000215931"/>
    </source>
</evidence>
<dbReference type="AlphaFoldDB" id="A0A271KFD0"/>
<dbReference type="Proteomes" id="UP000215931">
    <property type="component" value="Unassembled WGS sequence"/>
</dbReference>
<dbReference type="PANTHER" id="PTHR42912">
    <property type="entry name" value="METHYLTRANSFERASE"/>
    <property type="match status" value="1"/>
</dbReference>
<keyword evidence="2" id="KW-0489">Methyltransferase</keyword>
<comment type="caution">
    <text evidence="2">The sequence shown here is derived from an EMBL/GenBank/DDBJ whole genome shotgun (WGS) entry which is preliminary data.</text>
</comment>
<evidence type="ECO:0000313" key="2">
    <source>
        <dbReference type="EMBL" id="PAP94406.1"/>
    </source>
</evidence>